<dbReference type="AlphaFoldDB" id="B3RYR2"/>
<dbReference type="RefSeq" id="XP_002112529.1">
    <property type="nucleotide sequence ID" value="XM_002112493.1"/>
</dbReference>
<feature type="compositionally biased region" description="Low complexity" evidence="3">
    <location>
        <begin position="244"/>
        <end position="254"/>
    </location>
</feature>
<organism evidence="5 6">
    <name type="scientific">Trichoplax adhaerens</name>
    <name type="common">Trichoplax reptans</name>
    <dbReference type="NCBI Taxonomy" id="10228"/>
    <lineage>
        <taxon>Eukaryota</taxon>
        <taxon>Metazoa</taxon>
        <taxon>Placozoa</taxon>
        <taxon>Uniplacotomia</taxon>
        <taxon>Trichoplacea</taxon>
        <taxon>Trichoplacidae</taxon>
        <taxon>Trichoplax</taxon>
    </lineage>
</organism>
<evidence type="ECO:0000313" key="5">
    <source>
        <dbReference type="EMBL" id="EDV24639.1"/>
    </source>
</evidence>
<dbReference type="Pfam" id="PF05383">
    <property type="entry name" value="La"/>
    <property type="match status" value="1"/>
</dbReference>
<evidence type="ECO:0000259" key="4">
    <source>
        <dbReference type="PROSITE" id="PS50961"/>
    </source>
</evidence>
<feature type="compositionally biased region" description="Polar residues" evidence="3">
    <location>
        <begin position="80"/>
        <end position="91"/>
    </location>
</feature>
<feature type="compositionally biased region" description="Basic and acidic residues" evidence="3">
    <location>
        <begin position="184"/>
        <end position="199"/>
    </location>
</feature>
<dbReference type="GO" id="GO:0005829">
    <property type="term" value="C:cytosol"/>
    <property type="evidence" value="ECO:0000318"/>
    <property type="project" value="GO_Central"/>
</dbReference>
<feature type="compositionally biased region" description="Polar residues" evidence="3">
    <location>
        <begin position="452"/>
        <end position="463"/>
    </location>
</feature>
<dbReference type="HOGENOM" id="CLU_356161_0_0_1"/>
<feature type="compositionally biased region" description="Polar residues" evidence="3">
    <location>
        <begin position="153"/>
        <end position="164"/>
    </location>
</feature>
<dbReference type="GeneID" id="6753742"/>
<dbReference type="InParanoid" id="B3RYR2"/>
<accession>B3RYR2</accession>
<dbReference type="GO" id="GO:0003723">
    <property type="term" value="F:RNA binding"/>
    <property type="evidence" value="ECO:0000318"/>
    <property type="project" value="GO_Central"/>
</dbReference>
<dbReference type="KEGG" id="tad:TRIADDRAFT_56647"/>
<feature type="domain" description="HTH La-type RNA-binding" evidence="4">
    <location>
        <begin position="319"/>
        <end position="409"/>
    </location>
</feature>
<dbReference type="CTD" id="6753742"/>
<protein>
    <recommendedName>
        <fullName evidence="4">HTH La-type RNA-binding domain-containing protein</fullName>
    </recommendedName>
</protein>
<dbReference type="Proteomes" id="UP000009022">
    <property type="component" value="Unassembled WGS sequence"/>
</dbReference>
<dbReference type="OMA" id="TGRHNAF"/>
<evidence type="ECO:0000256" key="3">
    <source>
        <dbReference type="SAM" id="MobiDB-lite"/>
    </source>
</evidence>
<feature type="compositionally biased region" description="Polar residues" evidence="3">
    <location>
        <begin position="54"/>
        <end position="72"/>
    </location>
</feature>
<feature type="compositionally biased region" description="Basic and acidic residues" evidence="3">
    <location>
        <begin position="683"/>
        <end position="704"/>
    </location>
</feature>
<name>B3RYR2_TRIAD</name>
<evidence type="ECO:0000256" key="2">
    <source>
        <dbReference type="PROSITE-ProRule" id="PRU00332"/>
    </source>
</evidence>
<dbReference type="CDD" id="cd08034">
    <property type="entry name" value="LARP_1_2"/>
    <property type="match status" value="1"/>
</dbReference>
<dbReference type="STRING" id="10228.B3RYR2"/>
<feature type="compositionally biased region" description="Basic and acidic residues" evidence="3">
    <location>
        <begin position="724"/>
        <end position="739"/>
    </location>
</feature>
<feature type="compositionally biased region" description="Basic and acidic residues" evidence="3">
    <location>
        <begin position="1"/>
        <end position="27"/>
    </location>
</feature>
<dbReference type="InterPro" id="IPR036390">
    <property type="entry name" value="WH_DNA-bd_sf"/>
</dbReference>
<feature type="region of interest" description="Disordered" evidence="3">
    <location>
        <begin position="1"/>
        <end position="265"/>
    </location>
</feature>
<sequence length="788" mass="89021">MEAELANKVDEIKLVDKESKNSKENDGVSKPNETVTPEGEHDEGKRLPKKAASDSENSGKNPWQKPSPTNEVGHTEKRSSANTTPIASNGPSVKETSRQQKPSKANLVDVENWPTPSETAATQGPNQIPNNIPANAGDNATASVKITKDQQEENPIQASPTAEESSQKVGKKKTKKWVPLEIDPVLHHQRTNEHDDRQFGSHPRGHGRHSNHGVSGHGGNHHHRNSNNRNRGTRARGNNKNRNRGGNNRVENNHQGYPRQHQPPYMYPTVNNMMPQPQTMAATAAAMGTIYPNYNIYQQTFYNQQAALYNPSLYQPVIQSDQMALKDAIRKQIEYYFSQENLLKDFYLRRQMNADGFIPAKTIAVFYRMQKLTKDVNAIVNAVSDSEVVEVIGDQLRCRIDPKKWPMQPEGAIPEANRPLWENTTPRQEQVQEESQSNVTRKSKGESGANFEGSSMPQVAQTNPPLPEAEKNQKDPDLTADNESEKADTFKTVKDTHEEKTKTTRTQGSSVHTEKWQEVRRKKWQNTKPSKKYGEKFTSQTYQGSNYDRELEFDLEEELQFGGRKKTFSEWSDDSDEEFDDGDVQKIIIITQTPYISKKHPSGDRTGVFTSRNKMTEQHAEIINEGLYYYEQDLQIGAGYKNEVSSCFKKVDVISSKEFESQLHNSDSYRKPNVQEDFPSFYVDKDQDSKDSSKSEGKSQEKRQRAASKGNKKTDAIVIGKGASGDKQRTNKSYDKVEARFYPLPNKSQSMAKKATNKQKTKYSRNPPVESHVGWVMGAESYGSKSSE</sequence>
<dbReference type="InterPro" id="IPR006630">
    <property type="entry name" value="La_HTH"/>
</dbReference>
<keyword evidence="6" id="KW-1185">Reference proteome</keyword>
<dbReference type="PANTHER" id="PTHR22792:SF132">
    <property type="entry name" value="LA-RELATED PROTEIN 1"/>
    <property type="match status" value="1"/>
</dbReference>
<dbReference type="OrthoDB" id="340227at2759"/>
<dbReference type="PhylomeDB" id="B3RYR2"/>
<dbReference type="InterPro" id="IPR045180">
    <property type="entry name" value="La_dom_prot"/>
</dbReference>
<dbReference type="SUPFAM" id="SSF46785">
    <property type="entry name" value="Winged helix' DNA-binding domain"/>
    <property type="match status" value="1"/>
</dbReference>
<proteinExistence type="predicted"/>
<evidence type="ECO:0000256" key="1">
    <source>
        <dbReference type="ARBA" id="ARBA00022884"/>
    </source>
</evidence>
<dbReference type="GO" id="GO:0010494">
    <property type="term" value="C:cytoplasmic stress granule"/>
    <property type="evidence" value="ECO:0000318"/>
    <property type="project" value="GO_Central"/>
</dbReference>
<dbReference type="InterPro" id="IPR036388">
    <property type="entry name" value="WH-like_DNA-bd_sf"/>
</dbReference>
<feature type="compositionally biased region" description="Low complexity" evidence="3">
    <location>
        <begin position="123"/>
        <end position="137"/>
    </location>
</feature>
<dbReference type="PROSITE" id="PS50961">
    <property type="entry name" value="HTH_LA"/>
    <property type="match status" value="1"/>
</dbReference>
<reference evidence="5 6" key="1">
    <citation type="journal article" date="2008" name="Nature">
        <title>The Trichoplax genome and the nature of placozoans.</title>
        <authorList>
            <person name="Srivastava M."/>
            <person name="Begovic E."/>
            <person name="Chapman J."/>
            <person name="Putnam N.H."/>
            <person name="Hellsten U."/>
            <person name="Kawashima T."/>
            <person name="Kuo A."/>
            <person name="Mitros T."/>
            <person name="Salamov A."/>
            <person name="Carpenter M.L."/>
            <person name="Signorovitch A.Y."/>
            <person name="Moreno M.A."/>
            <person name="Kamm K."/>
            <person name="Grimwood J."/>
            <person name="Schmutz J."/>
            <person name="Shapiro H."/>
            <person name="Grigoriev I.V."/>
            <person name="Buss L.W."/>
            <person name="Schierwater B."/>
            <person name="Dellaporta S.L."/>
            <person name="Rokhsar D.S."/>
        </authorList>
    </citation>
    <scope>NUCLEOTIDE SEQUENCE [LARGE SCALE GENOMIC DNA]</scope>
    <source>
        <strain evidence="5 6">Grell-BS-1999</strain>
    </source>
</reference>
<feature type="compositionally biased region" description="Basic and acidic residues" evidence="3">
    <location>
        <begin position="468"/>
        <end position="502"/>
    </location>
</feature>
<feature type="region of interest" description="Disordered" evidence="3">
    <location>
        <begin position="681"/>
        <end position="775"/>
    </location>
</feature>
<dbReference type="EMBL" id="DS985245">
    <property type="protein sequence ID" value="EDV24639.1"/>
    <property type="molecule type" value="Genomic_DNA"/>
</dbReference>
<dbReference type="PANTHER" id="PTHR22792">
    <property type="entry name" value="LUPUS LA PROTEIN-RELATED"/>
    <property type="match status" value="1"/>
</dbReference>
<dbReference type="Gene3D" id="1.10.10.10">
    <property type="entry name" value="Winged helix-like DNA-binding domain superfamily/Winged helix DNA-binding domain"/>
    <property type="match status" value="1"/>
</dbReference>
<feature type="region of interest" description="Disordered" evidence="3">
    <location>
        <begin position="402"/>
        <end position="520"/>
    </location>
</feature>
<keyword evidence="1 2" id="KW-0694">RNA-binding</keyword>
<dbReference type="GO" id="GO:0045727">
    <property type="term" value="P:positive regulation of translation"/>
    <property type="evidence" value="ECO:0000318"/>
    <property type="project" value="GO_Central"/>
</dbReference>
<dbReference type="eggNOG" id="KOG2590">
    <property type="taxonomic scope" value="Eukaryota"/>
</dbReference>
<gene>
    <name evidence="5" type="ORF">TRIADDRAFT_56647</name>
</gene>
<feature type="compositionally biased region" description="Basic residues" evidence="3">
    <location>
        <begin position="219"/>
        <end position="243"/>
    </location>
</feature>
<evidence type="ECO:0000313" key="6">
    <source>
        <dbReference type="Proteomes" id="UP000009022"/>
    </source>
</evidence>
<dbReference type="SMART" id="SM00715">
    <property type="entry name" value="LA"/>
    <property type="match status" value="1"/>
</dbReference>